<comment type="caution">
    <text evidence="2">The sequence shown here is derived from an EMBL/GenBank/DDBJ whole genome shotgun (WGS) entry which is preliminary data.</text>
</comment>
<keyword evidence="1" id="KW-0812">Transmembrane</keyword>
<dbReference type="EMBL" id="BQXO01000002">
    <property type="protein sequence ID" value="GKT05501.1"/>
    <property type="molecule type" value="Genomic_DNA"/>
</dbReference>
<evidence type="ECO:0000313" key="3">
    <source>
        <dbReference type="Proteomes" id="UP001628078"/>
    </source>
</evidence>
<organism evidence="2 3">
    <name type="scientific">Furfurilactobacillus curtus</name>
    <dbReference type="NCBI Taxonomy" id="1746200"/>
    <lineage>
        <taxon>Bacteria</taxon>
        <taxon>Bacillati</taxon>
        <taxon>Bacillota</taxon>
        <taxon>Bacilli</taxon>
        <taxon>Lactobacillales</taxon>
        <taxon>Lactobacillaceae</taxon>
        <taxon>Furfurilactobacillus</taxon>
    </lineage>
</organism>
<feature type="transmembrane region" description="Helical" evidence="1">
    <location>
        <begin position="22"/>
        <end position="42"/>
    </location>
</feature>
<keyword evidence="3" id="KW-1185">Reference proteome</keyword>
<reference evidence="2 3" key="1">
    <citation type="submission" date="2022-03" db="EMBL/GenBank/DDBJ databases">
        <title>Draft genome sequence of Furfurilactobacillus curtus JCM 31185.</title>
        <authorList>
            <person name="Suzuki S."/>
            <person name="Endo A."/>
            <person name="Kajikawa A."/>
        </authorList>
    </citation>
    <scope>NUCLEOTIDE SEQUENCE [LARGE SCALE GENOMIC DNA]</scope>
    <source>
        <strain evidence="2 3">JCM 31185</strain>
    </source>
</reference>
<accession>A0ABQ5JQW0</accession>
<sequence>MDSCGENAVVKQDVSNFLKTSLTLYACACMMILAVLNAYAFILKESEILS</sequence>
<keyword evidence="1" id="KW-0472">Membrane</keyword>
<dbReference type="Proteomes" id="UP001628078">
    <property type="component" value="Unassembled WGS sequence"/>
</dbReference>
<evidence type="ECO:0000256" key="1">
    <source>
        <dbReference type="SAM" id="Phobius"/>
    </source>
</evidence>
<evidence type="ECO:0000313" key="2">
    <source>
        <dbReference type="EMBL" id="GKT05501.1"/>
    </source>
</evidence>
<name>A0ABQ5JQW0_9LACO</name>
<proteinExistence type="predicted"/>
<gene>
    <name evidence="2" type="ORF">JCM31185_07900</name>
</gene>
<protein>
    <submittedName>
        <fullName evidence="2">Uncharacterized protein</fullName>
    </submittedName>
</protein>
<keyword evidence="1" id="KW-1133">Transmembrane helix</keyword>